<keyword evidence="1" id="KW-0812">Transmembrane</keyword>
<dbReference type="AlphaFoldDB" id="A0A286ULQ9"/>
<dbReference type="InterPro" id="IPR045340">
    <property type="entry name" value="DUF6533"/>
</dbReference>
<sequence>MDKEVQFFWNKKISKLSNIIYFSNRYIGIFGAVSRLAVYSLSSNYHSCMSFCLSYLQIIKVLLGQFGQWAKSVGGTIMLRVLALWENNWLLTIILRGLVACEAISKLAIIITMTLIQDPIAYPITPSSTVCATYVSSYLQVSRLGLFSWLIPSIVGFMLLLLALYKGLLYCKENGFKGHSLVKVVIKDQLLYYVLVIFCGIINILNYEVVVFLPASQRSFTLAAIVGIIGNPAMLSILGSHLFLNLKEEAELGTNVGIGTVNRYDHTLSIPQFAGVAIETSHSEIVGSSDLGNTTLN</sequence>
<dbReference type="Proteomes" id="UP000217199">
    <property type="component" value="Unassembled WGS sequence"/>
</dbReference>
<dbReference type="Pfam" id="PF20151">
    <property type="entry name" value="DUF6533"/>
    <property type="match status" value="1"/>
</dbReference>
<name>A0A286ULQ9_9AGAM</name>
<proteinExistence type="predicted"/>
<feature type="transmembrane region" description="Helical" evidence="1">
    <location>
        <begin position="190"/>
        <end position="213"/>
    </location>
</feature>
<evidence type="ECO:0000256" key="1">
    <source>
        <dbReference type="SAM" id="Phobius"/>
    </source>
</evidence>
<keyword evidence="1" id="KW-0472">Membrane</keyword>
<protein>
    <recommendedName>
        <fullName evidence="2">DUF6533 domain-containing protein</fullName>
    </recommendedName>
</protein>
<feature type="transmembrane region" description="Helical" evidence="1">
    <location>
        <begin position="219"/>
        <end position="244"/>
    </location>
</feature>
<gene>
    <name evidence="3" type="ORF">PNOK_0310600</name>
</gene>
<evidence type="ECO:0000313" key="4">
    <source>
        <dbReference type="Proteomes" id="UP000217199"/>
    </source>
</evidence>
<reference evidence="3 4" key="1">
    <citation type="journal article" date="2017" name="Mol. Ecol.">
        <title>Comparative and population genomic landscape of Phellinus noxius: A hypervariable fungus causing root rot in trees.</title>
        <authorList>
            <person name="Chung C.L."/>
            <person name="Lee T.J."/>
            <person name="Akiba M."/>
            <person name="Lee H.H."/>
            <person name="Kuo T.H."/>
            <person name="Liu D."/>
            <person name="Ke H.M."/>
            <person name="Yokoi T."/>
            <person name="Roa M.B."/>
            <person name="Lu M.J."/>
            <person name="Chang Y.Y."/>
            <person name="Ann P.J."/>
            <person name="Tsai J.N."/>
            <person name="Chen C.Y."/>
            <person name="Tzean S.S."/>
            <person name="Ota Y."/>
            <person name="Hattori T."/>
            <person name="Sahashi N."/>
            <person name="Liou R.F."/>
            <person name="Kikuchi T."/>
            <person name="Tsai I.J."/>
        </authorList>
    </citation>
    <scope>NUCLEOTIDE SEQUENCE [LARGE SCALE GENOMIC DNA]</scope>
    <source>
        <strain evidence="3 4">FFPRI411160</strain>
    </source>
</reference>
<keyword evidence="1" id="KW-1133">Transmembrane helix</keyword>
<keyword evidence="4" id="KW-1185">Reference proteome</keyword>
<dbReference type="InParanoid" id="A0A286ULQ9"/>
<evidence type="ECO:0000259" key="2">
    <source>
        <dbReference type="Pfam" id="PF20151"/>
    </source>
</evidence>
<organism evidence="3 4">
    <name type="scientific">Pyrrhoderma noxium</name>
    <dbReference type="NCBI Taxonomy" id="2282107"/>
    <lineage>
        <taxon>Eukaryota</taxon>
        <taxon>Fungi</taxon>
        <taxon>Dikarya</taxon>
        <taxon>Basidiomycota</taxon>
        <taxon>Agaricomycotina</taxon>
        <taxon>Agaricomycetes</taxon>
        <taxon>Hymenochaetales</taxon>
        <taxon>Hymenochaetaceae</taxon>
        <taxon>Pyrrhoderma</taxon>
    </lineage>
</organism>
<accession>A0A286ULQ9</accession>
<feature type="transmembrane region" description="Helical" evidence="1">
    <location>
        <begin position="146"/>
        <end position="169"/>
    </location>
</feature>
<feature type="domain" description="DUF6533" evidence="2">
    <location>
        <begin position="1"/>
        <end position="30"/>
    </location>
</feature>
<comment type="caution">
    <text evidence="3">The sequence shown here is derived from an EMBL/GenBank/DDBJ whole genome shotgun (WGS) entry which is preliminary data.</text>
</comment>
<evidence type="ECO:0000313" key="3">
    <source>
        <dbReference type="EMBL" id="PAV20479.1"/>
    </source>
</evidence>
<dbReference type="EMBL" id="NBII01000003">
    <property type="protein sequence ID" value="PAV20479.1"/>
    <property type="molecule type" value="Genomic_DNA"/>
</dbReference>
<feature type="transmembrane region" description="Helical" evidence="1">
    <location>
        <begin position="20"/>
        <end position="38"/>
    </location>
</feature>